<dbReference type="KEGG" id="mfy:HH212_24460"/>
<dbReference type="InterPro" id="IPR029058">
    <property type="entry name" value="AB_hydrolase_fold"/>
</dbReference>
<dbReference type="Pfam" id="PF07224">
    <property type="entry name" value="Chlorophyllase"/>
    <property type="match status" value="1"/>
</dbReference>
<name>A0A7Z2W1J6_9BURK</name>
<dbReference type="PANTHER" id="PTHR10272:SF0">
    <property type="entry name" value="PLATELET-ACTIVATING FACTOR ACETYLHYDROLASE"/>
    <property type="match status" value="1"/>
</dbReference>
<organism evidence="4 5">
    <name type="scientific">Massilia forsythiae</name>
    <dbReference type="NCBI Taxonomy" id="2728020"/>
    <lineage>
        <taxon>Bacteria</taxon>
        <taxon>Pseudomonadati</taxon>
        <taxon>Pseudomonadota</taxon>
        <taxon>Betaproteobacteria</taxon>
        <taxon>Burkholderiales</taxon>
        <taxon>Oxalobacteraceae</taxon>
        <taxon>Telluria group</taxon>
        <taxon>Massilia</taxon>
    </lineage>
</organism>
<dbReference type="GO" id="GO:0003847">
    <property type="term" value="F:1-alkyl-2-acetylglycerophosphocholine esterase activity"/>
    <property type="evidence" value="ECO:0007669"/>
    <property type="project" value="TreeGrafter"/>
</dbReference>
<evidence type="ECO:0000313" key="5">
    <source>
        <dbReference type="Proteomes" id="UP000502415"/>
    </source>
</evidence>
<evidence type="ECO:0000313" key="4">
    <source>
        <dbReference type="EMBL" id="QJE02767.1"/>
    </source>
</evidence>
<dbReference type="Proteomes" id="UP000502415">
    <property type="component" value="Chromosome"/>
</dbReference>
<dbReference type="InterPro" id="IPR017395">
    <property type="entry name" value="Chlorophyllase-like"/>
</dbReference>
<keyword evidence="1 4" id="KW-0378">Hydrolase</keyword>
<protein>
    <submittedName>
        <fullName evidence="4">Dienelactone hydrolase</fullName>
    </submittedName>
</protein>
<evidence type="ECO:0000256" key="3">
    <source>
        <dbReference type="ARBA" id="ARBA00023098"/>
    </source>
</evidence>
<reference evidence="4 5" key="1">
    <citation type="submission" date="2020-04" db="EMBL/GenBank/DDBJ databases">
        <title>Genome sequencing of novel species.</title>
        <authorList>
            <person name="Heo J."/>
            <person name="Kim S.-J."/>
            <person name="Kim J.-S."/>
            <person name="Hong S.-B."/>
            <person name="Kwon S.-W."/>
        </authorList>
    </citation>
    <scope>NUCLEOTIDE SEQUENCE [LARGE SCALE GENOMIC DNA]</scope>
    <source>
        <strain evidence="4 5">GN2-R2</strain>
    </source>
</reference>
<gene>
    <name evidence="4" type="ORF">HH212_24460</name>
</gene>
<dbReference type="PANTHER" id="PTHR10272">
    <property type="entry name" value="PLATELET-ACTIVATING FACTOR ACETYLHYDROLASE"/>
    <property type="match status" value="1"/>
</dbReference>
<dbReference type="EMBL" id="CP051685">
    <property type="protein sequence ID" value="QJE02767.1"/>
    <property type="molecule type" value="Genomic_DNA"/>
</dbReference>
<keyword evidence="3" id="KW-0443">Lipid metabolism</keyword>
<evidence type="ECO:0000256" key="2">
    <source>
        <dbReference type="ARBA" id="ARBA00022963"/>
    </source>
</evidence>
<keyword evidence="5" id="KW-1185">Reference proteome</keyword>
<dbReference type="InterPro" id="IPR011990">
    <property type="entry name" value="TPR-like_helical_dom_sf"/>
</dbReference>
<evidence type="ECO:0000256" key="1">
    <source>
        <dbReference type="ARBA" id="ARBA00022801"/>
    </source>
</evidence>
<dbReference type="SUPFAM" id="SSF53474">
    <property type="entry name" value="alpha/beta-Hydrolases"/>
    <property type="match status" value="1"/>
</dbReference>
<keyword evidence="2" id="KW-0442">Lipid degradation</keyword>
<accession>A0A7Z2W1J6</accession>
<dbReference type="Gene3D" id="3.40.50.1820">
    <property type="entry name" value="alpha/beta hydrolase"/>
    <property type="match status" value="1"/>
</dbReference>
<dbReference type="RefSeq" id="WP_170204849.1">
    <property type="nucleotide sequence ID" value="NZ_CP051685.1"/>
</dbReference>
<dbReference type="Gene3D" id="1.25.40.10">
    <property type="entry name" value="Tetratricopeptide repeat domain"/>
    <property type="match status" value="1"/>
</dbReference>
<dbReference type="GO" id="GO:0016042">
    <property type="term" value="P:lipid catabolic process"/>
    <property type="evidence" value="ECO:0007669"/>
    <property type="project" value="UniProtKB-KW"/>
</dbReference>
<dbReference type="AlphaFoldDB" id="A0A7Z2W1J6"/>
<sequence length="507" mass="54823">MFTSHAANFSPPNGAGAYGVGFRVIQQYDRARVFRQKTDLTSGAPAAGERARPLQTLVWYPAGKSAGRQLHYRDYLGTTATETLFERSATEAGRVVARTLEEEYANLSAQQARTEMDQPMLALRDAPAAPGTFPVVIYAPGSSSPAHENADLCEYLASHGYVVMASASMGVDTRGITIDLDGAEAQAADIGFLVGHAATVAQADRTRIAVVGYSFGGLANVLAAARDDRIGALVALDGSVRYHPSIAQAAAYATPERLALPMLYMGGKPATAEAMNRNGQVPAYSLLNRMKYADLYNVTMYTMAHAAFQSESLRLGPEGRFGEYSRDEAALAYGWMEKYVLAFLDAHLKGDAQALQFMQAAPKANGVPAHLLAVDVHRAEGAPPTLATLAAAFAARGHAGLAAVYRDMSRRAPDFKPAERALISWGEPFLEQQRYAQAIDIFALANALYPDSWRAAFYLAMAYDRNRDNAHAIEQYERVLGYWPDMAEARQSIVRLRAQAPGTGAPR</sequence>
<dbReference type="SUPFAM" id="SSF48452">
    <property type="entry name" value="TPR-like"/>
    <property type="match status" value="1"/>
</dbReference>
<proteinExistence type="predicted"/>